<comment type="caution">
    <text evidence="1">The sequence shown here is derived from an EMBL/GenBank/DDBJ whole genome shotgun (WGS) entry which is preliminary data.</text>
</comment>
<name>A0ABN8MA36_9CNID</name>
<dbReference type="EMBL" id="CALNXI010000351">
    <property type="protein sequence ID" value="CAH3025408.1"/>
    <property type="molecule type" value="Genomic_DNA"/>
</dbReference>
<protein>
    <submittedName>
        <fullName evidence="1">Uncharacterized protein</fullName>
    </submittedName>
</protein>
<gene>
    <name evidence="1" type="ORF">PEVE_00026038</name>
</gene>
<keyword evidence="2" id="KW-1185">Reference proteome</keyword>
<accession>A0ABN8MA36</accession>
<reference evidence="1 2" key="1">
    <citation type="submission" date="2022-05" db="EMBL/GenBank/DDBJ databases">
        <authorList>
            <consortium name="Genoscope - CEA"/>
            <person name="William W."/>
        </authorList>
    </citation>
    <scope>NUCLEOTIDE SEQUENCE [LARGE SCALE GENOMIC DNA]</scope>
</reference>
<sequence length="43" mass="4728">MPSMDVCLQICALGLSLFLFPIAFGCTDDNGRTLEFPGPFLLY</sequence>
<dbReference type="Proteomes" id="UP001159427">
    <property type="component" value="Unassembled WGS sequence"/>
</dbReference>
<evidence type="ECO:0000313" key="1">
    <source>
        <dbReference type="EMBL" id="CAH3025408.1"/>
    </source>
</evidence>
<evidence type="ECO:0000313" key="2">
    <source>
        <dbReference type="Proteomes" id="UP001159427"/>
    </source>
</evidence>
<organism evidence="1 2">
    <name type="scientific">Porites evermanni</name>
    <dbReference type="NCBI Taxonomy" id="104178"/>
    <lineage>
        <taxon>Eukaryota</taxon>
        <taxon>Metazoa</taxon>
        <taxon>Cnidaria</taxon>
        <taxon>Anthozoa</taxon>
        <taxon>Hexacorallia</taxon>
        <taxon>Scleractinia</taxon>
        <taxon>Fungiina</taxon>
        <taxon>Poritidae</taxon>
        <taxon>Porites</taxon>
    </lineage>
</organism>
<proteinExistence type="predicted"/>